<reference evidence="1" key="2">
    <citation type="submission" date="2019-01" db="UniProtKB">
        <authorList>
            <consortium name="EnsemblPlants"/>
        </authorList>
    </citation>
    <scope>IDENTIFICATION</scope>
    <source>
        <strain evidence="1">cv. Heinz 1706</strain>
    </source>
</reference>
<evidence type="ECO:0000313" key="1">
    <source>
        <dbReference type="EnsemblPlants" id="Solyc03g096197.1.1"/>
    </source>
</evidence>
<reference evidence="1" key="1">
    <citation type="journal article" date="2012" name="Nature">
        <title>The tomato genome sequence provides insights into fleshy fruit evolution.</title>
        <authorList>
            <consortium name="Tomato Genome Consortium"/>
        </authorList>
    </citation>
    <scope>NUCLEOTIDE SEQUENCE [LARGE SCALE GENOMIC DNA]</scope>
    <source>
        <strain evidence="1">cv. Heinz 1706</strain>
    </source>
</reference>
<protein>
    <submittedName>
        <fullName evidence="1">Uncharacterized protein</fullName>
    </submittedName>
</protein>
<keyword evidence="2" id="KW-1185">Reference proteome</keyword>
<dbReference type="InParanoid" id="A0A3Q7GBZ8"/>
<dbReference type="STRING" id="4081.A0A3Q7GBZ8"/>
<sequence>MLILYPECSKFNSGKIYNTSRVIEGKKKQWTLGPFNPITLSPTQQRHCSLIWLDKQVPKSVIFVSFGTTTSFSYE</sequence>
<accession>A0A3Q7GBZ8</accession>
<dbReference type="SUPFAM" id="SSF53756">
    <property type="entry name" value="UDP-Glycosyltransferase/glycogen phosphorylase"/>
    <property type="match status" value="1"/>
</dbReference>
<name>A0A3Q7GBZ8_SOLLC</name>
<dbReference type="GO" id="GO:0008194">
    <property type="term" value="F:UDP-glycosyltransferase activity"/>
    <property type="evidence" value="ECO:0007669"/>
    <property type="project" value="UniProtKB-ARBA"/>
</dbReference>
<organism evidence="1">
    <name type="scientific">Solanum lycopersicum</name>
    <name type="common">Tomato</name>
    <name type="synonym">Lycopersicon esculentum</name>
    <dbReference type="NCBI Taxonomy" id="4081"/>
    <lineage>
        <taxon>Eukaryota</taxon>
        <taxon>Viridiplantae</taxon>
        <taxon>Streptophyta</taxon>
        <taxon>Embryophyta</taxon>
        <taxon>Tracheophyta</taxon>
        <taxon>Spermatophyta</taxon>
        <taxon>Magnoliopsida</taxon>
        <taxon>eudicotyledons</taxon>
        <taxon>Gunneridae</taxon>
        <taxon>Pentapetalae</taxon>
        <taxon>asterids</taxon>
        <taxon>lamiids</taxon>
        <taxon>Solanales</taxon>
        <taxon>Solanaceae</taxon>
        <taxon>Solanoideae</taxon>
        <taxon>Solaneae</taxon>
        <taxon>Solanum</taxon>
        <taxon>Solanum subgen. Lycopersicon</taxon>
    </lineage>
</organism>
<evidence type="ECO:0000313" key="2">
    <source>
        <dbReference type="Proteomes" id="UP000004994"/>
    </source>
</evidence>
<dbReference type="Gramene" id="Solyc03g096197.1.1">
    <property type="protein sequence ID" value="Solyc03g096197.1.1"/>
    <property type="gene ID" value="Solyc03g096197.1"/>
</dbReference>
<dbReference type="PANTHER" id="PTHR48044">
    <property type="entry name" value="GLYCOSYLTRANSFERASE"/>
    <property type="match status" value="1"/>
</dbReference>
<dbReference type="EnsemblPlants" id="Solyc03g096197.1.1">
    <property type="protein sequence ID" value="Solyc03g096197.1.1"/>
    <property type="gene ID" value="Solyc03g096197.1"/>
</dbReference>
<dbReference type="Proteomes" id="UP000004994">
    <property type="component" value="Chromosome 3"/>
</dbReference>
<dbReference type="GO" id="GO:1901135">
    <property type="term" value="P:carbohydrate derivative metabolic process"/>
    <property type="evidence" value="ECO:0007669"/>
    <property type="project" value="UniProtKB-ARBA"/>
</dbReference>
<dbReference type="AlphaFoldDB" id="A0A3Q7GBZ8"/>
<proteinExistence type="predicted"/>
<dbReference type="PANTHER" id="PTHR48044:SF22">
    <property type="entry name" value="GLYCOSYLTRANSFERASE"/>
    <property type="match status" value="1"/>
</dbReference>
<dbReference type="Gene3D" id="3.40.50.2000">
    <property type="entry name" value="Glycogen Phosphorylase B"/>
    <property type="match status" value="1"/>
</dbReference>